<name>A0ABR7QWK8_9GAMM</name>
<gene>
    <name evidence="3" type="ORF">FcAc13_04520</name>
</gene>
<organism evidence="3 4">
    <name type="scientific">Frischella japonica</name>
    <dbReference type="NCBI Taxonomy" id="2741544"/>
    <lineage>
        <taxon>Bacteria</taxon>
        <taxon>Pseudomonadati</taxon>
        <taxon>Pseudomonadota</taxon>
        <taxon>Gammaproteobacteria</taxon>
        <taxon>Orbales</taxon>
        <taxon>Orbaceae</taxon>
        <taxon>Frischella</taxon>
    </lineage>
</organism>
<dbReference type="EMBL" id="JABURY010000010">
    <property type="protein sequence ID" value="MBC9130570.1"/>
    <property type="molecule type" value="Genomic_DNA"/>
</dbReference>
<reference evidence="3 4" key="1">
    <citation type="submission" date="2020-06" db="EMBL/GenBank/DDBJ databases">
        <title>Frischella cerana isolated from Apis cerana gut homogenate.</title>
        <authorList>
            <person name="Wolter L.A."/>
            <person name="Suenami S."/>
            <person name="Miyazaki R."/>
        </authorList>
    </citation>
    <scope>NUCLEOTIDE SEQUENCE [LARGE SCALE GENOMIC DNA]</scope>
    <source>
        <strain evidence="3 4">Ac13</strain>
    </source>
</reference>
<dbReference type="InterPro" id="IPR002491">
    <property type="entry name" value="ABC_transptr_periplasmic_BD"/>
</dbReference>
<evidence type="ECO:0000256" key="1">
    <source>
        <dbReference type="SAM" id="SignalP"/>
    </source>
</evidence>
<sequence length="275" mass="30284">MKWLLVISSLMSFFNVSYANERIVIAGGSLTEIVYALGYGDHVVGVDQTSSYPDDVKQLPQIGYWKLLNIEGILSLSPSLFITWRDAEPNNIIEQVSQANVDILSLQRVPPTPELLYLNMTTIGHKLNKITEANQLVQQIQQHLTQVQQKIAKHPQKPKVLFMLSMGGNNMIAGKNTVADAIMTIAGGDNIATHSSYKTFSAESLIISNPEAIVFTSQSVEQMGGLDKLSAIPGLTETAAWKNHRIITIDQAYLLGLGPRVTQAVDVLYQGFYPK</sequence>
<dbReference type="PANTHER" id="PTHR30535:SF4">
    <property type="entry name" value="HEMIN-BINDING PERIPLASMIC PROTEIN HMUT"/>
    <property type="match status" value="1"/>
</dbReference>
<evidence type="ECO:0000313" key="3">
    <source>
        <dbReference type="EMBL" id="MBC9130570.1"/>
    </source>
</evidence>
<protein>
    <submittedName>
        <fullName evidence="3">ABC transporter substrate-binding protein</fullName>
    </submittedName>
</protein>
<evidence type="ECO:0000259" key="2">
    <source>
        <dbReference type="PROSITE" id="PS50983"/>
    </source>
</evidence>
<feature type="signal peptide" evidence="1">
    <location>
        <begin position="1"/>
        <end position="19"/>
    </location>
</feature>
<dbReference type="Gene3D" id="3.40.50.1980">
    <property type="entry name" value="Nitrogenase molybdenum iron protein domain"/>
    <property type="match status" value="2"/>
</dbReference>
<keyword evidence="1" id="KW-0732">Signal</keyword>
<dbReference type="Proteomes" id="UP000651208">
    <property type="component" value="Unassembled WGS sequence"/>
</dbReference>
<dbReference type="InterPro" id="IPR050902">
    <property type="entry name" value="ABC_Transporter_SBP"/>
</dbReference>
<dbReference type="Pfam" id="PF01497">
    <property type="entry name" value="Peripla_BP_2"/>
    <property type="match status" value="1"/>
</dbReference>
<comment type="caution">
    <text evidence="3">The sequence shown here is derived from an EMBL/GenBank/DDBJ whole genome shotgun (WGS) entry which is preliminary data.</text>
</comment>
<dbReference type="PANTHER" id="PTHR30535">
    <property type="entry name" value="VITAMIN B12-BINDING PROTEIN"/>
    <property type="match status" value="1"/>
</dbReference>
<keyword evidence="4" id="KW-1185">Reference proteome</keyword>
<evidence type="ECO:0000313" key="4">
    <source>
        <dbReference type="Proteomes" id="UP000651208"/>
    </source>
</evidence>
<accession>A0ABR7QWK8</accession>
<dbReference type="SUPFAM" id="SSF53807">
    <property type="entry name" value="Helical backbone' metal receptor"/>
    <property type="match status" value="1"/>
</dbReference>
<dbReference type="PROSITE" id="PS50983">
    <property type="entry name" value="FE_B12_PBP"/>
    <property type="match status" value="1"/>
</dbReference>
<feature type="domain" description="Fe/B12 periplasmic-binding" evidence="2">
    <location>
        <begin position="22"/>
        <end position="275"/>
    </location>
</feature>
<proteinExistence type="predicted"/>
<feature type="chain" id="PRO_5045440581" evidence="1">
    <location>
        <begin position="20"/>
        <end position="275"/>
    </location>
</feature>